<feature type="domain" description="UBR-type" evidence="6">
    <location>
        <begin position="99"/>
        <end position="195"/>
    </location>
</feature>
<keyword evidence="1" id="KW-0479">Metal-binding</keyword>
<reference evidence="7" key="1">
    <citation type="submission" date="2023-07" db="EMBL/GenBank/DDBJ databases">
        <authorList>
            <person name="Stuckert A."/>
        </authorList>
    </citation>
    <scope>NUCLEOTIDE SEQUENCE</scope>
</reference>
<name>A0ABN9LMG9_9NEOB</name>
<keyword evidence="8" id="KW-1185">Reference proteome</keyword>
<evidence type="ECO:0000313" key="7">
    <source>
        <dbReference type="EMBL" id="CAJ0945711.1"/>
    </source>
</evidence>
<evidence type="ECO:0000256" key="4">
    <source>
        <dbReference type="PROSITE-ProRule" id="PRU00508"/>
    </source>
</evidence>
<dbReference type="SMART" id="SM00249">
    <property type="entry name" value="PHD"/>
    <property type="match status" value="1"/>
</dbReference>
<evidence type="ECO:0000256" key="5">
    <source>
        <dbReference type="SAM" id="MobiDB-lite"/>
    </source>
</evidence>
<dbReference type="InterPro" id="IPR040204">
    <property type="entry name" value="UBR7"/>
</dbReference>
<protein>
    <recommendedName>
        <fullName evidence="6">UBR-type domain-containing protein</fullName>
    </recommendedName>
</protein>
<dbReference type="InterPro" id="IPR003126">
    <property type="entry name" value="Znf_UBR"/>
</dbReference>
<organism evidence="7 8">
    <name type="scientific">Ranitomeya imitator</name>
    <name type="common">mimic poison frog</name>
    <dbReference type="NCBI Taxonomy" id="111125"/>
    <lineage>
        <taxon>Eukaryota</taxon>
        <taxon>Metazoa</taxon>
        <taxon>Chordata</taxon>
        <taxon>Craniata</taxon>
        <taxon>Vertebrata</taxon>
        <taxon>Euteleostomi</taxon>
        <taxon>Amphibia</taxon>
        <taxon>Batrachia</taxon>
        <taxon>Anura</taxon>
        <taxon>Neobatrachia</taxon>
        <taxon>Hyloidea</taxon>
        <taxon>Dendrobatidae</taxon>
        <taxon>Dendrobatinae</taxon>
        <taxon>Ranitomeya</taxon>
    </lineage>
</organism>
<evidence type="ECO:0000259" key="6">
    <source>
        <dbReference type="PROSITE" id="PS51157"/>
    </source>
</evidence>
<dbReference type="PANTHER" id="PTHR13513:SF9">
    <property type="entry name" value="E3 UBIQUITIN-PROTEIN LIGASE UBR7-RELATED"/>
    <property type="match status" value="1"/>
</dbReference>
<evidence type="ECO:0000256" key="1">
    <source>
        <dbReference type="ARBA" id="ARBA00022723"/>
    </source>
</evidence>
<evidence type="ECO:0000313" key="8">
    <source>
        <dbReference type="Proteomes" id="UP001176940"/>
    </source>
</evidence>
<evidence type="ECO:0000256" key="2">
    <source>
        <dbReference type="ARBA" id="ARBA00022771"/>
    </source>
</evidence>
<dbReference type="Gene3D" id="3.30.40.10">
    <property type="entry name" value="Zinc/RING finger domain, C3HC4 (zinc finger)"/>
    <property type="match status" value="1"/>
</dbReference>
<dbReference type="CDD" id="cd19677">
    <property type="entry name" value="UBR-box_UBR7"/>
    <property type="match status" value="1"/>
</dbReference>
<dbReference type="InterPro" id="IPR011011">
    <property type="entry name" value="Znf_FYVE_PHD"/>
</dbReference>
<feature type="region of interest" description="Disordered" evidence="5">
    <location>
        <begin position="291"/>
        <end position="336"/>
    </location>
</feature>
<proteinExistence type="predicted"/>
<sequence length="478" mass="54220">MVHNIVPKPNKGSFMNFGATLPVLTSEVKTLGTTQRCSHWGGGGQEALLFLMAANDQQEKRSAEEAAGEEPVLSLLDVLEEDDALEDEACAVLGGSDAEKCSYPEGYVKRQALYACNTCTPRSEEPAGICLACTYKCHEGHNLYELYTKRFLVLGGRISSLHGAIMGSEKYRYRNFRCDCGNGKFKQMECKLFPEKENVNAGNKYNQNFFGLYCTCRRPYPDPEDEISDEMIQCIGCEDWFHGRHLGAVPPEHLEYEEMVCPSCMDRCSFLWVYSNNIGVPAVTKITPAEADEDVKVEESPAETTEAQNGPCIKSEDEKDKPVNGVASSSVKSEAAKNCKLEQNREHLTPRAKVATYWPSNWRSKLCRCDHCMKLYSELEILFLLEECDTVQAYENKGKSEEAQGSRDPLMTALSSMNRVQQVELISEYNDLKSELTDYLKKFAEERKVVQTQDIQKFFEDLRSRKRRRLDRMQYYCS</sequence>
<evidence type="ECO:0000256" key="3">
    <source>
        <dbReference type="ARBA" id="ARBA00022833"/>
    </source>
</evidence>
<dbReference type="SMART" id="SM00396">
    <property type="entry name" value="ZnF_UBR1"/>
    <property type="match status" value="1"/>
</dbReference>
<dbReference type="PANTHER" id="PTHR13513">
    <property type="entry name" value="E3 UBIQUITIN-PROTEIN LIGASE UBR7"/>
    <property type="match status" value="1"/>
</dbReference>
<dbReference type="CDD" id="cd15542">
    <property type="entry name" value="PHD_UBR7"/>
    <property type="match status" value="1"/>
</dbReference>
<dbReference type="EMBL" id="CAUEEQ010024331">
    <property type="protein sequence ID" value="CAJ0945711.1"/>
    <property type="molecule type" value="Genomic_DNA"/>
</dbReference>
<dbReference type="SUPFAM" id="SSF57903">
    <property type="entry name" value="FYVE/PHD zinc finger"/>
    <property type="match status" value="1"/>
</dbReference>
<dbReference type="InterPro" id="IPR001965">
    <property type="entry name" value="Znf_PHD"/>
</dbReference>
<keyword evidence="3" id="KW-0862">Zinc</keyword>
<dbReference type="PROSITE" id="PS51157">
    <property type="entry name" value="ZF_UBR"/>
    <property type="match status" value="1"/>
</dbReference>
<keyword evidence="2" id="KW-0863">Zinc-finger</keyword>
<dbReference type="InterPro" id="IPR047506">
    <property type="entry name" value="UBR7-like_UBR-box"/>
</dbReference>
<dbReference type="Pfam" id="PF02207">
    <property type="entry name" value="zf-UBR"/>
    <property type="match status" value="1"/>
</dbReference>
<dbReference type="Proteomes" id="UP001176940">
    <property type="component" value="Unassembled WGS sequence"/>
</dbReference>
<accession>A0ABN9LMG9</accession>
<comment type="caution">
    <text evidence="7">The sequence shown here is derived from an EMBL/GenBank/DDBJ whole genome shotgun (WGS) entry which is preliminary data.</text>
</comment>
<gene>
    <name evidence="7" type="ORF">RIMI_LOCUS10989496</name>
</gene>
<feature type="zinc finger region" description="UBR-type" evidence="4">
    <location>
        <begin position="99"/>
        <end position="195"/>
    </location>
</feature>
<dbReference type="InterPro" id="IPR013083">
    <property type="entry name" value="Znf_RING/FYVE/PHD"/>
</dbReference>